<dbReference type="Gene3D" id="3.40.50.300">
    <property type="entry name" value="P-loop containing nucleotide triphosphate hydrolases"/>
    <property type="match status" value="1"/>
</dbReference>
<evidence type="ECO:0000256" key="1">
    <source>
        <dbReference type="ARBA" id="ARBA00022737"/>
    </source>
</evidence>
<feature type="domain" description="NB-ARC" evidence="3">
    <location>
        <begin position="164"/>
        <end position="322"/>
    </location>
</feature>
<dbReference type="SUPFAM" id="SSF52540">
    <property type="entry name" value="P-loop containing nucleoside triphosphate hydrolases"/>
    <property type="match status" value="1"/>
</dbReference>
<dbReference type="Gene3D" id="1.10.10.10">
    <property type="entry name" value="Winged helix-like DNA-binding domain superfamily/Winged helix DNA-binding domain"/>
    <property type="match status" value="1"/>
</dbReference>
<dbReference type="InterPro" id="IPR042197">
    <property type="entry name" value="Apaf_helical"/>
</dbReference>
<dbReference type="AlphaFoldDB" id="A0AA38F3Z5"/>
<dbReference type="GO" id="GO:0006952">
    <property type="term" value="P:defense response"/>
    <property type="evidence" value="ECO:0007669"/>
    <property type="project" value="UniProtKB-KW"/>
</dbReference>
<name>A0AA38F3Z5_TAXCH</name>
<evidence type="ECO:0000313" key="5">
    <source>
        <dbReference type="Proteomes" id="UP000824469"/>
    </source>
</evidence>
<proteinExistence type="predicted"/>
<dbReference type="EMBL" id="JAHRHJ020003813">
    <property type="protein sequence ID" value="KAH9288788.1"/>
    <property type="molecule type" value="Genomic_DNA"/>
</dbReference>
<evidence type="ECO:0000259" key="3">
    <source>
        <dbReference type="Pfam" id="PF00931"/>
    </source>
</evidence>
<dbReference type="Proteomes" id="UP000824469">
    <property type="component" value="Unassembled WGS sequence"/>
</dbReference>
<protein>
    <recommendedName>
        <fullName evidence="3">NB-ARC domain-containing protein</fullName>
    </recommendedName>
</protein>
<sequence>MSISDSVQLFGGAGLGLLGNGVASFIEHMWNNGVSAVRMKKELEDMIGVLGDLEDSSIQECLSQNSRNKIEEFRKKLQDADHRIATNSPLSWESFTGSDMADLEDYVHNFSHKYGWMIVTEILGRLVEESREEKSNARGRGRGRDASSFQTLQLPKHQVGLYARVKELKDPLFKDDVKSVRVAAIGGSGKSTLVAALLRDSQVKARFVGGIIFETVSQNPSIKEILESMWKKISKSKEPKEFRNIDDARIQIEELLLERTQPTLMILDNVWSQNDLNQLLFEAPEYKTVVTTRCKLDSFDFCYDLPLLEEEDALSLFCLWAFGVDHIPETGCDKTLVQQVAAKCKGLPLAVQVVGTYLKNKSPAIWIEAESKLSKAEAVSDVHKAFLERMAISFTGPEDDVHRKCFLDLGLFPQEKKIYVDYLFDIWIHVHKLELDEAFRILRELGTRNLLDLVNDPSNHPGTSYGSFSEVYVVQHDVLRDLAIYLADNDKPVNKQKTMIMPRKEECIPRSWEKHSHQRFAAEIISIHTGSMNERQWPMMKFPKAQVLVLIITGNEYFLPPFLQTMAKLKVLIIISQTSIDTKLEGMSVLTSLAQLKSVLLERLTLPSFERYTQCLTNLKKFSLSLCKGVDIDVCSKFPSLEEISIDHCRDIKELPDSVCNLSSLKKVSITNCHDLNKLPEDLGKLAGSLVVLTLGASPALEALPDSVSELRKLKFLDISQCGCIHTFPNEFGKLQGLKVIDMRETCLKERKLPQSATELKSLSHVICDEKNEYLWRKVKESIPNLQVEIVKDIPDLKWLEIN</sequence>
<dbReference type="Gene3D" id="3.80.10.10">
    <property type="entry name" value="Ribonuclease Inhibitor"/>
    <property type="match status" value="1"/>
</dbReference>
<dbReference type="InterPro" id="IPR036388">
    <property type="entry name" value="WH-like_DNA-bd_sf"/>
</dbReference>
<keyword evidence="2" id="KW-0611">Plant defense</keyword>
<dbReference type="InterPro" id="IPR002182">
    <property type="entry name" value="NB-ARC"/>
</dbReference>
<dbReference type="PRINTS" id="PR00364">
    <property type="entry name" value="DISEASERSIST"/>
</dbReference>
<dbReference type="Pfam" id="PF00931">
    <property type="entry name" value="NB-ARC"/>
    <property type="match status" value="1"/>
</dbReference>
<dbReference type="PANTHER" id="PTHR36766">
    <property type="entry name" value="PLANT BROAD-SPECTRUM MILDEW RESISTANCE PROTEIN RPW8"/>
    <property type="match status" value="1"/>
</dbReference>
<dbReference type="GO" id="GO:0043531">
    <property type="term" value="F:ADP binding"/>
    <property type="evidence" value="ECO:0007669"/>
    <property type="project" value="InterPro"/>
</dbReference>
<dbReference type="Gene3D" id="1.10.8.430">
    <property type="entry name" value="Helical domain of apoptotic protease-activating factors"/>
    <property type="match status" value="1"/>
</dbReference>
<organism evidence="4 5">
    <name type="scientific">Taxus chinensis</name>
    <name type="common">Chinese yew</name>
    <name type="synonym">Taxus wallichiana var. chinensis</name>
    <dbReference type="NCBI Taxonomy" id="29808"/>
    <lineage>
        <taxon>Eukaryota</taxon>
        <taxon>Viridiplantae</taxon>
        <taxon>Streptophyta</taxon>
        <taxon>Embryophyta</taxon>
        <taxon>Tracheophyta</taxon>
        <taxon>Spermatophyta</taxon>
        <taxon>Pinopsida</taxon>
        <taxon>Pinidae</taxon>
        <taxon>Conifers II</taxon>
        <taxon>Cupressales</taxon>
        <taxon>Taxaceae</taxon>
        <taxon>Taxus</taxon>
    </lineage>
</organism>
<keyword evidence="5" id="KW-1185">Reference proteome</keyword>
<dbReference type="InterPro" id="IPR027417">
    <property type="entry name" value="P-loop_NTPase"/>
</dbReference>
<gene>
    <name evidence="4" type="ORF">KI387_032905</name>
</gene>
<keyword evidence="1" id="KW-0677">Repeat</keyword>
<evidence type="ECO:0000256" key="2">
    <source>
        <dbReference type="ARBA" id="ARBA00022821"/>
    </source>
</evidence>
<reference evidence="4 5" key="1">
    <citation type="journal article" date="2021" name="Nat. Plants">
        <title>The Taxus genome provides insights into paclitaxel biosynthesis.</title>
        <authorList>
            <person name="Xiong X."/>
            <person name="Gou J."/>
            <person name="Liao Q."/>
            <person name="Li Y."/>
            <person name="Zhou Q."/>
            <person name="Bi G."/>
            <person name="Li C."/>
            <person name="Du R."/>
            <person name="Wang X."/>
            <person name="Sun T."/>
            <person name="Guo L."/>
            <person name="Liang H."/>
            <person name="Lu P."/>
            <person name="Wu Y."/>
            <person name="Zhang Z."/>
            <person name="Ro D.K."/>
            <person name="Shang Y."/>
            <person name="Huang S."/>
            <person name="Yan J."/>
        </authorList>
    </citation>
    <scope>NUCLEOTIDE SEQUENCE [LARGE SCALE GENOMIC DNA]</scope>
    <source>
        <strain evidence="4">Ta-2019</strain>
    </source>
</reference>
<accession>A0AA38F3Z5</accession>
<dbReference type="InterPro" id="IPR032675">
    <property type="entry name" value="LRR_dom_sf"/>
</dbReference>
<evidence type="ECO:0000313" key="4">
    <source>
        <dbReference type="EMBL" id="KAH9288788.1"/>
    </source>
</evidence>
<comment type="caution">
    <text evidence="4">The sequence shown here is derived from an EMBL/GenBank/DDBJ whole genome shotgun (WGS) entry which is preliminary data.</text>
</comment>
<dbReference type="SUPFAM" id="SSF52058">
    <property type="entry name" value="L domain-like"/>
    <property type="match status" value="1"/>
</dbReference>
<dbReference type="PANTHER" id="PTHR36766:SF30">
    <property type="entry name" value="TIR-NBS TYPE DISEASE RESISTANCE PROTEIN-RELATED"/>
    <property type="match status" value="1"/>
</dbReference>